<sequence length="253" mass="29159">MGGGWSQDEASQSQFHQTSKEESKNSSKILKETKLNNGNKAIINTEKSPNKSIHKLDEIIRDADVTIDHSSMEKLLPQLQNGILLNQKTQKYWIDKMLDNCFMVYARKLSITWGEDNRYWTWQQHKDTSEELIEVARLKQVCWLEVNGKFEMRKLSPVTLYEVAFVVMMDDSANGWSFPVNISLSLPDGTNQQHNQDMTKLPTNQWTHITAGKFKTSHHNDQFGEDIHFSMHNYDSPWKAGLSIKGVLIQTTN</sequence>
<dbReference type="GO" id="GO:0030246">
    <property type="term" value="F:carbohydrate binding"/>
    <property type="evidence" value="ECO:0007669"/>
    <property type="project" value="InterPro"/>
</dbReference>
<protein>
    <submittedName>
        <fullName evidence="3">Uncharacterized protein</fullName>
    </submittedName>
</protein>
<evidence type="ECO:0000313" key="3">
    <source>
        <dbReference type="EMBL" id="KAF4380530.1"/>
    </source>
</evidence>
<dbReference type="EMBL" id="JAATIQ010000119">
    <property type="protein sequence ID" value="KAF4380530.1"/>
    <property type="molecule type" value="Genomic_DNA"/>
</dbReference>
<dbReference type="Proteomes" id="UP000583929">
    <property type="component" value="Unassembled WGS sequence"/>
</dbReference>
<dbReference type="PANTHER" id="PTHR48478">
    <property type="entry name" value="LECTIN-LIKE"/>
    <property type="match status" value="1"/>
</dbReference>
<evidence type="ECO:0000313" key="4">
    <source>
        <dbReference type="Proteomes" id="UP000525078"/>
    </source>
</evidence>
<dbReference type="AlphaFoldDB" id="A0A7J6GE37"/>
<comment type="caution">
    <text evidence="3">The sequence shown here is derived from an EMBL/GenBank/DDBJ whole genome shotgun (WGS) entry which is preliminary data.</text>
</comment>
<dbReference type="OrthoDB" id="1151776at2759"/>
<organism evidence="3 5">
    <name type="scientific">Cannabis sativa</name>
    <name type="common">Hemp</name>
    <name type="synonym">Marijuana</name>
    <dbReference type="NCBI Taxonomy" id="3483"/>
    <lineage>
        <taxon>Eukaryota</taxon>
        <taxon>Viridiplantae</taxon>
        <taxon>Streptophyta</taxon>
        <taxon>Embryophyta</taxon>
        <taxon>Tracheophyta</taxon>
        <taxon>Spermatophyta</taxon>
        <taxon>Magnoliopsida</taxon>
        <taxon>eudicotyledons</taxon>
        <taxon>Gunneridae</taxon>
        <taxon>Pentapetalae</taxon>
        <taxon>rosids</taxon>
        <taxon>fabids</taxon>
        <taxon>Rosales</taxon>
        <taxon>Cannabaceae</taxon>
        <taxon>Cannabis</taxon>
    </lineage>
</organism>
<gene>
    <name evidence="2" type="ORF">F8388_003167</name>
    <name evidence="3" type="ORF">G4B88_027621</name>
</gene>
<feature type="compositionally biased region" description="Basic and acidic residues" evidence="1">
    <location>
        <begin position="18"/>
        <end position="31"/>
    </location>
</feature>
<dbReference type="Proteomes" id="UP000525078">
    <property type="component" value="Unassembled WGS sequence"/>
</dbReference>
<proteinExistence type="predicted"/>
<feature type="region of interest" description="Disordered" evidence="1">
    <location>
        <begin position="1"/>
        <end position="31"/>
    </location>
</feature>
<dbReference type="Pfam" id="PF14299">
    <property type="entry name" value="PP2"/>
    <property type="match status" value="1"/>
</dbReference>
<dbReference type="PANTHER" id="PTHR48478:SF1">
    <property type="entry name" value="LECTIN-LIKE"/>
    <property type="match status" value="1"/>
</dbReference>
<reference evidence="4 5" key="1">
    <citation type="journal article" date="2020" name="bioRxiv">
        <title>Sequence and annotation of 42 cannabis genomes reveals extensive copy number variation in cannabinoid synthesis and pathogen resistance genes.</title>
        <authorList>
            <person name="Mckernan K.J."/>
            <person name="Helbert Y."/>
            <person name="Kane L.T."/>
            <person name="Ebling H."/>
            <person name="Zhang L."/>
            <person name="Liu B."/>
            <person name="Eaton Z."/>
            <person name="Mclaughlin S."/>
            <person name="Kingan S."/>
            <person name="Baybayan P."/>
            <person name="Concepcion G."/>
            <person name="Jordan M."/>
            <person name="Riva A."/>
            <person name="Barbazuk W."/>
            <person name="Harkins T."/>
        </authorList>
    </citation>
    <scope>NUCLEOTIDE SEQUENCE [LARGE SCALE GENOMIC DNA]</scope>
    <source>
        <strain evidence="4 5">cv. Jamaican Lion 4</strain>
        <strain evidence="3">Father</strain>
        <strain evidence="2">Mother</strain>
        <tissue evidence="3">Leaf</tissue>
    </source>
</reference>
<name>A0A7J6GE37_CANSA</name>
<evidence type="ECO:0000313" key="5">
    <source>
        <dbReference type="Proteomes" id="UP000583929"/>
    </source>
</evidence>
<dbReference type="InterPro" id="IPR052147">
    <property type="entry name" value="PP2-like/Lectin"/>
</dbReference>
<feature type="compositionally biased region" description="Polar residues" evidence="1">
    <location>
        <begin position="8"/>
        <end position="17"/>
    </location>
</feature>
<accession>A0A7J6GE37</accession>
<keyword evidence="5" id="KW-1185">Reference proteome</keyword>
<dbReference type="InterPro" id="IPR025886">
    <property type="entry name" value="PP2-like"/>
</dbReference>
<dbReference type="EMBL" id="JAATIP010000188">
    <property type="protein sequence ID" value="KAF4361846.1"/>
    <property type="molecule type" value="Genomic_DNA"/>
</dbReference>
<evidence type="ECO:0000256" key="1">
    <source>
        <dbReference type="SAM" id="MobiDB-lite"/>
    </source>
</evidence>
<evidence type="ECO:0000313" key="2">
    <source>
        <dbReference type="EMBL" id="KAF4361846.1"/>
    </source>
</evidence>